<evidence type="ECO:0000313" key="1">
    <source>
        <dbReference type="EMBL" id="KAK1756590.1"/>
    </source>
</evidence>
<dbReference type="AlphaFoldDB" id="A0AAJ0BE33"/>
<organism evidence="1 2">
    <name type="scientific">Echria macrotheca</name>
    <dbReference type="NCBI Taxonomy" id="438768"/>
    <lineage>
        <taxon>Eukaryota</taxon>
        <taxon>Fungi</taxon>
        <taxon>Dikarya</taxon>
        <taxon>Ascomycota</taxon>
        <taxon>Pezizomycotina</taxon>
        <taxon>Sordariomycetes</taxon>
        <taxon>Sordariomycetidae</taxon>
        <taxon>Sordariales</taxon>
        <taxon>Schizotheciaceae</taxon>
        <taxon>Echria</taxon>
    </lineage>
</organism>
<accession>A0AAJ0BE33</accession>
<proteinExistence type="predicted"/>
<sequence length="309" mass="35098">MNRIPRELVDSIIQYLHLILQNQSTDGVGKRKLSSFSSVSRTFQASIEGITFHHLSAEAKDLEFLDKILNTRRRALVHSFSFKIKLYESDIRHNKRKLSGLLDLIHSLGHFGRHEPLLTADLFCMDEENPDYSGSWPNLKKLDIEFSMASQLFSLSDFLSGTKTPPVPAKEERYFSRLILGILEAIPRMPKIEEIRIVICGYRRDGAWGDVHSPLCFAFSPSKWRRLKEGAADCTLGGTSLGEKIESGGFLTQTEICPLPWDIPNDGPVPPMPLFLLDEDGSVDRYATPKPWCPSRIAVQRWEEIWDAL</sequence>
<name>A0AAJ0BE33_9PEZI</name>
<comment type="caution">
    <text evidence="1">The sequence shown here is derived from an EMBL/GenBank/DDBJ whole genome shotgun (WGS) entry which is preliminary data.</text>
</comment>
<protein>
    <submittedName>
        <fullName evidence="1">Uncharacterized protein</fullName>
    </submittedName>
</protein>
<evidence type="ECO:0000313" key="2">
    <source>
        <dbReference type="Proteomes" id="UP001239445"/>
    </source>
</evidence>
<dbReference type="Proteomes" id="UP001239445">
    <property type="component" value="Unassembled WGS sequence"/>
</dbReference>
<reference evidence="1" key="1">
    <citation type="submission" date="2023-06" db="EMBL/GenBank/DDBJ databases">
        <title>Genome-scale phylogeny and comparative genomics of the fungal order Sordariales.</title>
        <authorList>
            <consortium name="Lawrence Berkeley National Laboratory"/>
            <person name="Hensen N."/>
            <person name="Bonometti L."/>
            <person name="Westerberg I."/>
            <person name="Brannstrom I.O."/>
            <person name="Guillou S."/>
            <person name="Cros-Aarteil S."/>
            <person name="Calhoun S."/>
            <person name="Haridas S."/>
            <person name="Kuo A."/>
            <person name="Mondo S."/>
            <person name="Pangilinan J."/>
            <person name="Riley R."/>
            <person name="Labutti K."/>
            <person name="Andreopoulos B."/>
            <person name="Lipzen A."/>
            <person name="Chen C."/>
            <person name="Yanf M."/>
            <person name="Daum C."/>
            <person name="Ng V."/>
            <person name="Clum A."/>
            <person name="Steindorff A."/>
            <person name="Ohm R."/>
            <person name="Martin F."/>
            <person name="Silar P."/>
            <person name="Natvig D."/>
            <person name="Lalanne C."/>
            <person name="Gautier V."/>
            <person name="Ament-Velasquez S.L."/>
            <person name="Kruys A."/>
            <person name="Hutchinson M.I."/>
            <person name="Powell A.J."/>
            <person name="Barry K."/>
            <person name="Miller A.N."/>
            <person name="Grigoriev I.V."/>
            <person name="Debuchy R."/>
            <person name="Gladieux P."/>
            <person name="Thoren M.H."/>
            <person name="Johannesson H."/>
        </authorList>
    </citation>
    <scope>NUCLEOTIDE SEQUENCE</scope>
    <source>
        <strain evidence="1">PSN4</strain>
    </source>
</reference>
<keyword evidence="2" id="KW-1185">Reference proteome</keyword>
<dbReference type="EMBL" id="MU839832">
    <property type="protein sequence ID" value="KAK1756590.1"/>
    <property type="molecule type" value="Genomic_DNA"/>
</dbReference>
<gene>
    <name evidence="1" type="ORF">QBC47DRAFT_413117</name>
</gene>